<keyword evidence="15" id="KW-1185">Reference proteome</keyword>
<comment type="subcellular location">
    <subcellularLocation>
        <location evidence="1">Endoplasmic reticulum membrane</location>
        <topology evidence="1">Multi-pass membrane protein</topology>
    </subcellularLocation>
</comment>
<dbReference type="Proteomes" id="UP000078540">
    <property type="component" value="Unassembled WGS sequence"/>
</dbReference>
<feature type="domain" description="GPI ethanolamine phosphate transferase 2 C-terminal" evidence="13">
    <location>
        <begin position="611"/>
        <end position="756"/>
    </location>
</feature>
<comment type="pathway">
    <text evidence="2">Glycolipid biosynthesis; glycosylphosphatidylinositol-anchor biosynthesis.</text>
</comment>
<dbReference type="GO" id="GO:0005789">
    <property type="term" value="C:endoplasmic reticulum membrane"/>
    <property type="evidence" value="ECO:0007669"/>
    <property type="project" value="UniProtKB-SubCell"/>
</dbReference>
<reference evidence="14 15" key="1">
    <citation type="submission" date="2015-09" db="EMBL/GenBank/DDBJ databases">
        <title>Atta colombica WGS genome.</title>
        <authorList>
            <person name="Nygaard S."/>
            <person name="Hu H."/>
            <person name="Boomsma J."/>
            <person name="Zhang G."/>
        </authorList>
    </citation>
    <scope>NUCLEOTIDE SEQUENCE [LARGE SCALE GENOMIC DNA]</scope>
    <source>
        <strain evidence="14">Treedump-2</strain>
        <tissue evidence="14">Whole body</tissue>
    </source>
</reference>
<feature type="transmembrane region" description="Helical" evidence="12">
    <location>
        <begin position="676"/>
        <end position="693"/>
    </location>
</feature>
<feature type="transmembrane region" description="Helical" evidence="12">
    <location>
        <begin position="900"/>
        <end position="924"/>
    </location>
</feature>
<comment type="similarity">
    <text evidence="3">Belongs to the PIGG/PIGN/PIGO family. PIGG subfamily.</text>
</comment>
<feature type="transmembrane region" description="Helical" evidence="12">
    <location>
        <begin position="552"/>
        <end position="570"/>
    </location>
</feature>
<dbReference type="EMBL" id="KQ976604">
    <property type="protein sequence ID" value="KYM79403.1"/>
    <property type="molecule type" value="Genomic_DNA"/>
</dbReference>
<evidence type="ECO:0000256" key="12">
    <source>
        <dbReference type="SAM" id="Phobius"/>
    </source>
</evidence>
<keyword evidence="9 12" id="KW-0472">Membrane</keyword>
<name>A0A195B4H8_9HYME</name>
<dbReference type="STRING" id="520822.A0A195B4H8"/>
<dbReference type="Gene3D" id="3.40.720.10">
    <property type="entry name" value="Alkaline Phosphatase, subunit A"/>
    <property type="match status" value="1"/>
</dbReference>
<evidence type="ECO:0000259" key="13">
    <source>
        <dbReference type="Pfam" id="PF19316"/>
    </source>
</evidence>
<dbReference type="Pfam" id="PF19316">
    <property type="entry name" value="PIGO_PIGG"/>
    <property type="match status" value="1"/>
</dbReference>
<dbReference type="PANTHER" id="PTHR23072">
    <property type="entry name" value="PHOSPHATIDYLINOSITOL GLYCAN-RELATED"/>
    <property type="match status" value="1"/>
</dbReference>
<dbReference type="PANTHER" id="PTHR23072:SF0">
    <property type="entry name" value="GPI ETHANOLAMINE PHOSPHATE TRANSFERASE 2"/>
    <property type="match status" value="1"/>
</dbReference>
<dbReference type="CDD" id="cd16024">
    <property type="entry name" value="GPI_EPT_2"/>
    <property type="match status" value="1"/>
</dbReference>
<accession>A0A195B4H8</accession>
<evidence type="ECO:0000256" key="4">
    <source>
        <dbReference type="ARBA" id="ARBA00022502"/>
    </source>
</evidence>
<evidence type="ECO:0000256" key="11">
    <source>
        <dbReference type="SAM" id="MobiDB-lite"/>
    </source>
</evidence>
<evidence type="ECO:0000256" key="6">
    <source>
        <dbReference type="ARBA" id="ARBA00022692"/>
    </source>
</evidence>
<feature type="transmembrane region" description="Helical" evidence="12">
    <location>
        <begin position="582"/>
        <end position="600"/>
    </location>
</feature>
<protein>
    <submittedName>
        <fullName evidence="14">GPI ethanolamine phosphate transferase 2</fullName>
    </submittedName>
</protein>
<evidence type="ECO:0000256" key="5">
    <source>
        <dbReference type="ARBA" id="ARBA00022679"/>
    </source>
</evidence>
<feature type="transmembrane region" description="Helical" evidence="12">
    <location>
        <begin position="750"/>
        <end position="766"/>
    </location>
</feature>
<gene>
    <name evidence="14" type="ORF">ALC53_10198</name>
</gene>
<dbReference type="InterPro" id="IPR037674">
    <property type="entry name" value="PIG-G_N"/>
</dbReference>
<sequence>MPRRLPEGKDREREFALNRGTHLISDGRRAVDTHGVFGTAGKLPGHHPRANASRMSPAKPAERYVAPRRPTYTTLHLHLLIVVVTRFRACGRDSFRRTYGNHASLTCDFRGKIFLVYRIKTDLLYKPLIKRLIFMVIDGLRWDFIAGPIGKTAMPLTSDILTNDHGCLIQAKLQAPTVTMPRIKAMMTGTVPNFVDVILNFGSKPLHRDNLLSQAKAHGYKLIFYGDETWLSLFPNIFDRHDGTTSFFVTDFTEVTNILDYVISCCLIQDYSLETNYSFNFKQVDNNVTRHIQDELSNDDWDVMILHYLGLDHIGHVEGPFGPSVKPKLQEMDKIVVQIAQKVQDWNSDGEPTLFIVCGDHGIKDSGGHGGSTPEETTVPIITVGGTICVYEDTELRIPIEVQQLDIAVTLSAALGLPIPSTSLGSVFLDYIYNLQDDKRLFLLNYNSRQLFDHFQKFTNETEYIYQKYLNITDLHLDWFNSNETQRDRYDIENIALSYHAILDAMKEELVTSHLVIYDFSLIVVVLFIMWQMVFIAFHVETTIWTTRKNTVFFFLMGFSLCLGLYLYTFGNITSLCPSIKALLFLLIIGVSYINYNLNLNNKRNITLEISIYRMLEIITVMHIISFCGSSYIEEEHQTWYFFWSTLIAYFAYKYFTKLLELIHYRNNIVGSTEYYVEHCVMLLLLFLGHIFLRKLNSTGNKWAHLPDIAQWLKEDDSKIGMTLLLLTAFALLIRIAYKIEEKEYKQQSLFQNIAIAVCIYLRHMSNGAVVKIPLYSSSGIYEVQIFWGIIVISLINYGYRLIKKIKHDTYNFMSIMVFFIINMWVRISAMLHQPYNVILLPMQIIVSSIINTVLRENDSLDRGVFLHYWLGNVFYFYQGNSNSLGSVNIAAGYVGLQSYMPFVTAVYLIINTYSAPVLAYFLLIYHWEMTPQSLELKMCLRELAIVDDTLESLGVTKEYQRSAKRQYENQAGSCQYESPGNPVHVSTQKISVRVSSCEPEPWLITYLSVQLCRVLSEKSSLYSLDYLPGALAWTSSSSSNIHSRFCGPSS</sequence>
<proteinExistence type="inferred from homology"/>
<dbReference type="UniPathway" id="UPA00196"/>
<dbReference type="Pfam" id="PF01663">
    <property type="entry name" value="Phosphodiest"/>
    <property type="match status" value="1"/>
</dbReference>
<dbReference type="GO" id="GO:0051267">
    <property type="term" value="F:CP2 mannose-ethanolamine phosphotransferase activity"/>
    <property type="evidence" value="ECO:0007669"/>
    <property type="project" value="TreeGrafter"/>
</dbReference>
<evidence type="ECO:0000313" key="15">
    <source>
        <dbReference type="Proteomes" id="UP000078540"/>
    </source>
</evidence>
<dbReference type="InterPro" id="IPR002591">
    <property type="entry name" value="Phosphodiest/P_Trfase"/>
</dbReference>
<feature type="region of interest" description="Disordered" evidence="11">
    <location>
        <begin position="42"/>
        <end position="61"/>
    </location>
</feature>
<evidence type="ECO:0000256" key="10">
    <source>
        <dbReference type="ARBA" id="ARBA00023180"/>
    </source>
</evidence>
<dbReference type="InterPro" id="IPR017850">
    <property type="entry name" value="Alkaline_phosphatase_core_sf"/>
</dbReference>
<feature type="transmembrane region" description="Helical" evidence="12">
    <location>
        <begin position="720"/>
        <end position="738"/>
    </location>
</feature>
<keyword evidence="4" id="KW-0337">GPI-anchor biosynthesis</keyword>
<evidence type="ECO:0000313" key="14">
    <source>
        <dbReference type="EMBL" id="KYM79403.1"/>
    </source>
</evidence>
<dbReference type="SUPFAM" id="SSF53649">
    <property type="entry name" value="Alkaline phosphatase-like"/>
    <property type="match status" value="1"/>
</dbReference>
<evidence type="ECO:0000256" key="2">
    <source>
        <dbReference type="ARBA" id="ARBA00004687"/>
    </source>
</evidence>
<dbReference type="InterPro" id="IPR039527">
    <property type="entry name" value="PIGG/GPI7"/>
</dbReference>
<organism evidence="14 15">
    <name type="scientific">Atta colombica</name>
    <dbReference type="NCBI Taxonomy" id="520822"/>
    <lineage>
        <taxon>Eukaryota</taxon>
        <taxon>Metazoa</taxon>
        <taxon>Ecdysozoa</taxon>
        <taxon>Arthropoda</taxon>
        <taxon>Hexapoda</taxon>
        <taxon>Insecta</taxon>
        <taxon>Pterygota</taxon>
        <taxon>Neoptera</taxon>
        <taxon>Endopterygota</taxon>
        <taxon>Hymenoptera</taxon>
        <taxon>Apocrita</taxon>
        <taxon>Aculeata</taxon>
        <taxon>Formicoidea</taxon>
        <taxon>Formicidae</taxon>
        <taxon>Myrmicinae</taxon>
        <taxon>Atta</taxon>
    </lineage>
</organism>
<dbReference type="GO" id="GO:0006506">
    <property type="term" value="P:GPI anchor biosynthetic process"/>
    <property type="evidence" value="ECO:0007669"/>
    <property type="project" value="UniProtKB-UniPathway"/>
</dbReference>
<dbReference type="AlphaFoldDB" id="A0A195B4H8"/>
<keyword evidence="5 14" id="KW-0808">Transferase</keyword>
<keyword evidence="6 12" id="KW-0812">Transmembrane</keyword>
<keyword evidence="7" id="KW-0256">Endoplasmic reticulum</keyword>
<feature type="transmembrane region" description="Helical" evidence="12">
    <location>
        <begin position="639"/>
        <end position="656"/>
    </location>
</feature>
<evidence type="ECO:0000256" key="9">
    <source>
        <dbReference type="ARBA" id="ARBA00023136"/>
    </source>
</evidence>
<evidence type="ECO:0000256" key="3">
    <source>
        <dbReference type="ARBA" id="ARBA00005315"/>
    </source>
</evidence>
<feature type="transmembrane region" description="Helical" evidence="12">
    <location>
        <begin position="612"/>
        <end position="633"/>
    </location>
</feature>
<keyword evidence="10" id="KW-0325">Glycoprotein</keyword>
<evidence type="ECO:0000256" key="7">
    <source>
        <dbReference type="ARBA" id="ARBA00022824"/>
    </source>
</evidence>
<keyword evidence="8 12" id="KW-1133">Transmembrane helix</keyword>
<feature type="transmembrane region" description="Helical" evidence="12">
    <location>
        <begin position="810"/>
        <end position="830"/>
    </location>
</feature>
<feature type="transmembrane region" description="Helical" evidence="12">
    <location>
        <begin position="786"/>
        <end position="803"/>
    </location>
</feature>
<evidence type="ECO:0000256" key="8">
    <source>
        <dbReference type="ARBA" id="ARBA00022989"/>
    </source>
</evidence>
<feature type="transmembrane region" description="Helical" evidence="12">
    <location>
        <begin position="515"/>
        <end position="540"/>
    </location>
</feature>
<dbReference type="InterPro" id="IPR045687">
    <property type="entry name" value="PIGG/GPI7_C"/>
</dbReference>
<evidence type="ECO:0000256" key="1">
    <source>
        <dbReference type="ARBA" id="ARBA00004477"/>
    </source>
</evidence>